<sequence>KFEDCQRSREVGFISSDPNFGVRPDGSVYAEQELGNLSEPVEFMVTARALHDPHIWETTVKMTLAGHPHPLALTKRTSKGNCNTKDVKKKSIRLTDNLQMSAPGPGAAGLKNAPAMCRLPGSSCQLAPPPLGRRSRRRIGDTLNRLLIDKSDTDSVIGRATLVPASVLDEWSQNESYLIWETHLVPRFLSLSSNHPPGRLPAANTRPLGGPDSPILGAAKQIYAGDADKARHLCGQNPAMSPRENGLIVSVGIEEMLSRAWDSQPRVIKFTRKHQRSSSVNGLRRQKRDWVIPPINVPENSRGPFPHMLVRIRSDQDKASGIRYSITGAGADQPPSGIYNIDPISGNMFVTQPLDREERASFHLRAHAVDMNGNQVENPIDLYIYVIDMNDNRPEFQNQVYNGFRG</sequence>
<reference evidence="1" key="1">
    <citation type="submission" date="2022-05" db="EMBL/GenBank/DDBJ databases">
        <title>Chromosome-level genome of Chaenocephalus aceratus.</title>
        <authorList>
            <person name="Park H."/>
        </authorList>
    </citation>
    <scope>NUCLEOTIDE SEQUENCE</scope>
    <source>
        <strain evidence="1">KU_202001</strain>
    </source>
</reference>
<keyword evidence="2" id="KW-1185">Reference proteome</keyword>
<dbReference type="EMBL" id="CM043789">
    <property type="protein sequence ID" value="KAI4826521.1"/>
    <property type="molecule type" value="Genomic_DNA"/>
</dbReference>
<evidence type="ECO:0000313" key="1">
    <source>
        <dbReference type="EMBL" id="KAI4826521.1"/>
    </source>
</evidence>
<evidence type="ECO:0000313" key="2">
    <source>
        <dbReference type="Proteomes" id="UP001057452"/>
    </source>
</evidence>
<comment type="caution">
    <text evidence="1">The sequence shown here is derived from an EMBL/GenBank/DDBJ whole genome shotgun (WGS) entry which is preliminary data.</text>
</comment>
<organism evidence="1 2">
    <name type="scientific">Chaenocephalus aceratus</name>
    <name type="common">Blackfin icefish</name>
    <name type="synonym">Chaenichthys aceratus</name>
    <dbReference type="NCBI Taxonomy" id="36190"/>
    <lineage>
        <taxon>Eukaryota</taxon>
        <taxon>Metazoa</taxon>
        <taxon>Chordata</taxon>
        <taxon>Craniata</taxon>
        <taxon>Vertebrata</taxon>
        <taxon>Euteleostomi</taxon>
        <taxon>Actinopterygii</taxon>
        <taxon>Neopterygii</taxon>
        <taxon>Teleostei</taxon>
        <taxon>Neoteleostei</taxon>
        <taxon>Acanthomorphata</taxon>
        <taxon>Eupercaria</taxon>
        <taxon>Perciformes</taxon>
        <taxon>Notothenioidei</taxon>
        <taxon>Channichthyidae</taxon>
        <taxon>Chaenocephalus</taxon>
    </lineage>
</organism>
<dbReference type="Proteomes" id="UP001057452">
    <property type="component" value="Chromosome 5"/>
</dbReference>
<accession>A0ACB9XHI3</accession>
<gene>
    <name evidence="1" type="ORF">KUCAC02_029967</name>
</gene>
<name>A0ACB9XHI3_CHAAC</name>
<feature type="non-terminal residue" evidence="1">
    <location>
        <position position="1"/>
    </location>
</feature>
<protein>
    <submittedName>
        <fullName evidence="1">Uncharacterized protein</fullName>
    </submittedName>
</protein>
<proteinExistence type="predicted"/>